<gene>
    <name evidence="13" type="ORF">CKO13_07385</name>
</gene>
<evidence type="ECO:0000313" key="13">
    <source>
        <dbReference type="EMBL" id="MBK1726843.1"/>
    </source>
</evidence>
<dbReference type="InterPro" id="IPR050980">
    <property type="entry name" value="2C_sensor_his_kinase"/>
</dbReference>
<dbReference type="Pfam" id="PF02518">
    <property type="entry name" value="HATPase_c"/>
    <property type="match status" value="1"/>
</dbReference>
<dbReference type="InterPro" id="IPR003594">
    <property type="entry name" value="HATPase_dom"/>
</dbReference>
<comment type="caution">
    <text evidence="13">The sequence shown here is derived from an EMBL/GenBank/DDBJ whole genome shotgun (WGS) entry which is preliminary data.</text>
</comment>
<evidence type="ECO:0000256" key="2">
    <source>
        <dbReference type="ARBA" id="ARBA00004651"/>
    </source>
</evidence>
<dbReference type="InterPro" id="IPR005467">
    <property type="entry name" value="His_kinase_dom"/>
</dbReference>
<dbReference type="EMBL" id="NRSH01000072">
    <property type="protein sequence ID" value="MBK1726843.1"/>
    <property type="molecule type" value="Genomic_DNA"/>
</dbReference>
<evidence type="ECO:0000256" key="10">
    <source>
        <dbReference type="SAM" id="Coils"/>
    </source>
</evidence>
<evidence type="ECO:0000256" key="5">
    <source>
        <dbReference type="ARBA" id="ARBA00022553"/>
    </source>
</evidence>
<keyword evidence="4" id="KW-1003">Cell membrane</keyword>
<accession>A0ABS1E519</accession>
<dbReference type="InterPro" id="IPR003661">
    <property type="entry name" value="HisK_dim/P_dom"/>
</dbReference>
<dbReference type="PANTHER" id="PTHR44936:SF10">
    <property type="entry name" value="SENSOR PROTEIN RSTB"/>
    <property type="match status" value="1"/>
</dbReference>
<keyword evidence="11" id="KW-1133">Transmembrane helix</keyword>
<evidence type="ECO:0000256" key="11">
    <source>
        <dbReference type="SAM" id="Phobius"/>
    </source>
</evidence>
<dbReference type="RefSeq" id="WP_200258938.1">
    <property type="nucleotide sequence ID" value="NZ_NRSH01000072.1"/>
</dbReference>
<keyword evidence="6" id="KW-0808">Transferase</keyword>
<dbReference type="InterPro" id="IPR004358">
    <property type="entry name" value="Sig_transdc_His_kin-like_C"/>
</dbReference>
<comment type="subcellular location">
    <subcellularLocation>
        <location evidence="2">Cell membrane</location>
        <topology evidence="2">Multi-pass membrane protein</topology>
    </subcellularLocation>
</comment>
<evidence type="ECO:0000256" key="3">
    <source>
        <dbReference type="ARBA" id="ARBA00012438"/>
    </source>
</evidence>
<keyword evidence="8 13" id="KW-0418">Kinase</keyword>
<dbReference type="Gene3D" id="1.10.287.130">
    <property type="match status" value="1"/>
</dbReference>
<organism evidence="13 14">
    <name type="scientific">Halorhodospira neutriphila</name>
    <dbReference type="NCBI Taxonomy" id="168379"/>
    <lineage>
        <taxon>Bacteria</taxon>
        <taxon>Pseudomonadati</taxon>
        <taxon>Pseudomonadota</taxon>
        <taxon>Gammaproteobacteria</taxon>
        <taxon>Chromatiales</taxon>
        <taxon>Ectothiorhodospiraceae</taxon>
        <taxon>Halorhodospira</taxon>
    </lineage>
</organism>
<dbReference type="CDD" id="cd00082">
    <property type="entry name" value="HisKA"/>
    <property type="match status" value="1"/>
</dbReference>
<evidence type="ECO:0000313" key="14">
    <source>
        <dbReference type="Proteomes" id="UP000738126"/>
    </source>
</evidence>
<name>A0ABS1E519_9GAMM</name>
<dbReference type="SUPFAM" id="SSF47384">
    <property type="entry name" value="Homodimeric domain of signal transducing histidine kinase"/>
    <property type="match status" value="1"/>
</dbReference>
<dbReference type="SUPFAM" id="SSF55874">
    <property type="entry name" value="ATPase domain of HSP90 chaperone/DNA topoisomerase II/histidine kinase"/>
    <property type="match status" value="1"/>
</dbReference>
<evidence type="ECO:0000256" key="1">
    <source>
        <dbReference type="ARBA" id="ARBA00000085"/>
    </source>
</evidence>
<dbReference type="Pfam" id="PF00512">
    <property type="entry name" value="HisKA"/>
    <property type="match status" value="1"/>
</dbReference>
<keyword evidence="11" id="KW-0812">Transmembrane</keyword>
<feature type="domain" description="Histidine kinase" evidence="12">
    <location>
        <begin position="217"/>
        <end position="428"/>
    </location>
</feature>
<dbReference type="PANTHER" id="PTHR44936">
    <property type="entry name" value="SENSOR PROTEIN CREC"/>
    <property type="match status" value="1"/>
</dbReference>
<evidence type="ECO:0000256" key="8">
    <source>
        <dbReference type="ARBA" id="ARBA00022777"/>
    </source>
</evidence>
<dbReference type="PROSITE" id="PS50109">
    <property type="entry name" value="HIS_KIN"/>
    <property type="match status" value="1"/>
</dbReference>
<dbReference type="InterPro" id="IPR036097">
    <property type="entry name" value="HisK_dim/P_sf"/>
</dbReference>
<proteinExistence type="predicted"/>
<reference evidence="13 14" key="1">
    <citation type="journal article" date="2020" name="Microorganisms">
        <title>Osmotic Adaptation and Compatible Solute Biosynthesis of Phototrophic Bacteria as Revealed from Genome Analyses.</title>
        <authorList>
            <person name="Imhoff J.F."/>
            <person name="Rahn T."/>
            <person name="Kunzel S."/>
            <person name="Keller A."/>
            <person name="Neulinger S.C."/>
        </authorList>
    </citation>
    <scope>NUCLEOTIDE SEQUENCE [LARGE SCALE GENOMIC DNA]</scope>
    <source>
        <strain evidence="13 14">DSM 15116</strain>
    </source>
</reference>
<sequence>MSGATADGVLHFEPAQAVRIIAWMRVSAVVGQLVTILVVHYGLGLTLPLGPMLLAVAGLAAWNAFAFLRLRNAAEQITQSEVLFNLLVDVGELTVLLGLAGGPSNPFVSLYLVPVTLATVAMPARWSLVVAILCIVLYGLLLALFLPMESPHPVIGGDFDLHLVGMWVNFVVAVWMITVFVRFMASVLRRHDLRLSRARENTLRNEQIVALGTVAAGAAHQLGTPLSTMSMVVEELRSERSDDEELQEDLELLRSQLAVCKETLEDLKEAGAAGSGAENARTVSLRRHLARIIDTWRLMHPKIEPSVTFEEPFTDIELTQEPTLMHALLNLLNNAAEASVENGCSGVDVHISSDGRALVLVIDDEGPGLDSERVRHAGRVVQTTTKPSGMGIGLVLANATVDRYGGRVTLMGAPDGGTRTRVEISLKRLRSGNNHAA</sequence>
<protein>
    <recommendedName>
        <fullName evidence="3">histidine kinase</fullName>
        <ecNumber evidence="3">2.7.13.3</ecNumber>
    </recommendedName>
</protein>
<evidence type="ECO:0000256" key="4">
    <source>
        <dbReference type="ARBA" id="ARBA00022475"/>
    </source>
</evidence>
<feature type="transmembrane region" description="Helical" evidence="11">
    <location>
        <begin position="49"/>
        <end position="70"/>
    </location>
</feature>
<feature type="transmembrane region" description="Helical" evidence="11">
    <location>
        <begin position="128"/>
        <end position="146"/>
    </location>
</feature>
<dbReference type="Gene3D" id="3.30.565.10">
    <property type="entry name" value="Histidine kinase-like ATPase, C-terminal domain"/>
    <property type="match status" value="1"/>
</dbReference>
<comment type="catalytic activity">
    <reaction evidence="1">
        <text>ATP + protein L-histidine = ADP + protein N-phospho-L-histidine.</text>
        <dbReference type="EC" id="2.7.13.3"/>
    </reaction>
</comment>
<feature type="transmembrane region" description="Helical" evidence="11">
    <location>
        <begin position="20"/>
        <end position="43"/>
    </location>
</feature>
<keyword evidence="10" id="KW-0175">Coiled coil</keyword>
<evidence type="ECO:0000259" key="12">
    <source>
        <dbReference type="PROSITE" id="PS50109"/>
    </source>
</evidence>
<keyword evidence="9" id="KW-0067">ATP-binding</keyword>
<dbReference type="InterPro" id="IPR036890">
    <property type="entry name" value="HATPase_C_sf"/>
</dbReference>
<evidence type="ECO:0000256" key="9">
    <source>
        <dbReference type="ARBA" id="ARBA00022840"/>
    </source>
</evidence>
<dbReference type="Pfam" id="PF25323">
    <property type="entry name" value="6TM_PilS"/>
    <property type="match status" value="1"/>
</dbReference>
<evidence type="ECO:0000256" key="7">
    <source>
        <dbReference type="ARBA" id="ARBA00022741"/>
    </source>
</evidence>
<dbReference type="SMART" id="SM00387">
    <property type="entry name" value="HATPase_c"/>
    <property type="match status" value="1"/>
</dbReference>
<dbReference type="PRINTS" id="PR00344">
    <property type="entry name" value="BCTRLSENSOR"/>
</dbReference>
<feature type="transmembrane region" description="Helical" evidence="11">
    <location>
        <begin position="166"/>
        <end position="188"/>
    </location>
</feature>
<keyword evidence="5" id="KW-0597">Phosphoprotein</keyword>
<keyword evidence="14" id="KW-1185">Reference proteome</keyword>
<keyword evidence="11" id="KW-0472">Membrane</keyword>
<dbReference type="EC" id="2.7.13.3" evidence="3"/>
<dbReference type="SMART" id="SM00388">
    <property type="entry name" value="HisKA"/>
    <property type="match status" value="1"/>
</dbReference>
<keyword evidence="7" id="KW-0547">Nucleotide-binding</keyword>
<dbReference type="Proteomes" id="UP000738126">
    <property type="component" value="Unassembled WGS sequence"/>
</dbReference>
<feature type="coiled-coil region" evidence="10">
    <location>
        <begin position="233"/>
        <end position="270"/>
    </location>
</feature>
<evidence type="ECO:0000256" key="6">
    <source>
        <dbReference type="ARBA" id="ARBA00022679"/>
    </source>
</evidence>
<dbReference type="GO" id="GO:0016301">
    <property type="term" value="F:kinase activity"/>
    <property type="evidence" value="ECO:0007669"/>
    <property type="project" value="UniProtKB-KW"/>
</dbReference>